<accession>A0ABN8X1H4</accession>
<dbReference type="PRINTS" id="PR00725">
    <property type="entry name" value="DADACBPTASE1"/>
</dbReference>
<dbReference type="EMBL" id="OX458333">
    <property type="protein sequence ID" value="CAI8816073.1"/>
    <property type="molecule type" value="Genomic_DNA"/>
</dbReference>
<evidence type="ECO:0000256" key="8">
    <source>
        <dbReference type="SAM" id="MobiDB-lite"/>
    </source>
</evidence>
<keyword evidence="5" id="KW-0573">Peptidoglycan synthesis</keyword>
<feature type="domain" description="SPOR" evidence="10">
    <location>
        <begin position="350"/>
        <end position="424"/>
    </location>
</feature>
<keyword evidence="11" id="KW-0121">Carboxypeptidase</keyword>
<comment type="similarity">
    <text evidence="1 7">Belongs to the peptidase S11 family.</text>
</comment>
<dbReference type="InterPro" id="IPR018044">
    <property type="entry name" value="Peptidase_S11"/>
</dbReference>
<dbReference type="InterPro" id="IPR012338">
    <property type="entry name" value="Beta-lactam/transpept-like"/>
</dbReference>
<keyword evidence="2" id="KW-0732">Signal</keyword>
<evidence type="ECO:0000259" key="9">
    <source>
        <dbReference type="Pfam" id="PF00768"/>
    </source>
</evidence>
<dbReference type="InterPro" id="IPR001967">
    <property type="entry name" value="Peptidase_S11_N"/>
</dbReference>
<keyword evidence="4" id="KW-0133">Cell shape</keyword>
<dbReference type="PANTHER" id="PTHR21581:SF6">
    <property type="entry name" value="TRAFFICKING PROTEIN PARTICLE COMPLEX SUBUNIT 12"/>
    <property type="match status" value="1"/>
</dbReference>
<dbReference type="Pfam" id="PF00768">
    <property type="entry name" value="Peptidase_S11"/>
    <property type="match status" value="1"/>
</dbReference>
<protein>
    <submittedName>
        <fullName evidence="11">Serine-type D-Ala-D-Ala carboxypeptidase (Penicillin-binding protein 5/6)</fullName>
        <ecNumber evidence="11">3.4.16.4</ecNumber>
    </submittedName>
</protein>
<feature type="region of interest" description="Disordered" evidence="8">
    <location>
        <begin position="306"/>
        <end position="349"/>
    </location>
</feature>
<keyword evidence="3 11" id="KW-0378">Hydrolase</keyword>
<gene>
    <name evidence="11" type="ORF">MSZNOR_1868</name>
</gene>
<keyword evidence="11" id="KW-0645">Protease</keyword>
<feature type="domain" description="Peptidase S11 D-alanyl-D-alanine carboxypeptidase A N-terminal" evidence="9">
    <location>
        <begin position="53"/>
        <end position="269"/>
    </location>
</feature>
<evidence type="ECO:0000256" key="7">
    <source>
        <dbReference type="RuleBase" id="RU004016"/>
    </source>
</evidence>
<organism evidence="11 12">
    <name type="scientific">Methylocaldum szegediense</name>
    <dbReference type="NCBI Taxonomy" id="73780"/>
    <lineage>
        <taxon>Bacteria</taxon>
        <taxon>Pseudomonadati</taxon>
        <taxon>Pseudomonadota</taxon>
        <taxon>Gammaproteobacteria</taxon>
        <taxon>Methylococcales</taxon>
        <taxon>Methylococcaceae</taxon>
        <taxon>Methylocaldum</taxon>
    </lineage>
</organism>
<evidence type="ECO:0000259" key="10">
    <source>
        <dbReference type="Pfam" id="PF05036"/>
    </source>
</evidence>
<evidence type="ECO:0000256" key="1">
    <source>
        <dbReference type="ARBA" id="ARBA00007164"/>
    </source>
</evidence>
<dbReference type="Pfam" id="PF05036">
    <property type="entry name" value="SPOR"/>
    <property type="match status" value="1"/>
</dbReference>
<sequence length="430" mass="47502">MDAALRLKDESTLSDDLTMTMHWIQHNHLLVLAVLILAGSFFFCHRAQAGPYAALVAELESERPLFERNANELRYPASLTKMMTLYLVFESLAKGEITSNTVFRASRYAVLRPPSRLGLQAGNSITVEQGILALVTRSANDAAAVIAEGMAGSESAFAQLMTEKARELGMSRTVYRNASGLPDPNQVTTAWDQFRLGKSLYKDFPQYYPYFSTTQFQFQGRSFHNHNHLLKTYPGADGIKTGFVNASGFNLVASARRGGYRLIGVVFGGTSASARDAHMRDILDYGFAQLDGREYTIRTVSFDEPEPPALLSRPKLPERSGQKPSSKKKVKLADNTSPSNKGENERRKDAWQVRVGSFTAKKSAEQRLTQALKAAPYPLRHARAMVAARTKGGKKLYLAVFNGMKKEDAVAACKALKRKRIECISGKSSS</sequence>
<dbReference type="Gene3D" id="3.40.710.10">
    <property type="entry name" value="DD-peptidase/beta-lactamase superfamily"/>
    <property type="match status" value="1"/>
</dbReference>
<evidence type="ECO:0000256" key="2">
    <source>
        <dbReference type="ARBA" id="ARBA00022729"/>
    </source>
</evidence>
<evidence type="ECO:0000256" key="3">
    <source>
        <dbReference type="ARBA" id="ARBA00022801"/>
    </source>
</evidence>
<evidence type="ECO:0000256" key="5">
    <source>
        <dbReference type="ARBA" id="ARBA00022984"/>
    </source>
</evidence>
<reference evidence="11 12" key="1">
    <citation type="submission" date="2023-03" db="EMBL/GenBank/DDBJ databases">
        <authorList>
            <person name="Pearce D."/>
        </authorList>
    </citation>
    <scope>NUCLEOTIDE SEQUENCE [LARGE SCALE GENOMIC DNA]</scope>
    <source>
        <strain evidence="11">Msz</strain>
    </source>
</reference>
<dbReference type="PANTHER" id="PTHR21581">
    <property type="entry name" value="D-ALANYL-D-ALANINE CARBOXYPEPTIDASE"/>
    <property type="match status" value="1"/>
</dbReference>
<dbReference type="EC" id="3.4.16.4" evidence="11"/>
<evidence type="ECO:0000313" key="12">
    <source>
        <dbReference type="Proteomes" id="UP001162030"/>
    </source>
</evidence>
<keyword evidence="6" id="KW-0961">Cell wall biogenesis/degradation</keyword>
<dbReference type="Proteomes" id="UP001162030">
    <property type="component" value="Chromosome"/>
</dbReference>
<dbReference type="InterPro" id="IPR007730">
    <property type="entry name" value="SPOR-like_dom"/>
</dbReference>
<name>A0ABN8X1H4_9GAMM</name>
<evidence type="ECO:0000256" key="4">
    <source>
        <dbReference type="ARBA" id="ARBA00022960"/>
    </source>
</evidence>
<dbReference type="GO" id="GO:0009002">
    <property type="term" value="F:serine-type D-Ala-D-Ala carboxypeptidase activity"/>
    <property type="evidence" value="ECO:0007669"/>
    <property type="project" value="UniProtKB-EC"/>
</dbReference>
<dbReference type="SUPFAM" id="SSF56601">
    <property type="entry name" value="beta-lactamase/transpeptidase-like"/>
    <property type="match status" value="1"/>
</dbReference>
<keyword evidence="12" id="KW-1185">Reference proteome</keyword>
<evidence type="ECO:0000256" key="6">
    <source>
        <dbReference type="ARBA" id="ARBA00023316"/>
    </source>
</evidence>
<proteinExistence type="inferred from homology"/>
<evidence type="ECO:0000313" key="11">
    <source>
        <dbReference type="EMBL" id="CAI8816073.1"/>
    </source>
</evidence>